<dbReference type="Proteomes" id="UP000183832">
    <property type="component" value="Unassembled WGS sequence"/>
</dbReference>
<dbReference type="InterPro" id="IPR051210">
    <property type="entry name" value="Ub_ligase/GEF_domain"/>
</dbReference>
<dbReference type="STRING" id="568069.A0A1J1HNM2"/>
<evidence type="ECO:0000256" key="1">
    <source>
        <dbReference type="ARBA" id="ARBA00022737"/>
    </source>
</evidence>
<dbReference type="Gene3D" id="2.130.10.30">
    <property type="entry name" value="Regulator of chromosome condensation 1/beta-lactamase-inhibitor protein II"/>
    <property type="match status" value="2"/>
</dbReference>
<dbReference type="EMBL" id="CVRI01000006">
    <property type="protein sequence ID" value="CRK88070.1"/>
    <property type="molecule type" value="Genomic_DNA"/>
</dbReference>
<evidence type="ECO:0000256" key="2">
    <source>
        <dbReference type="PROSITE-ProRule" id="PRU00235"/>
    </source>
</evidence>
<dbReference type="PANTHER" id="PTHR22870">
    <property type="entry name" value="REGULATOR OF CHROMOSOME CONDENSATION"/>
    <property type="match status" value="1"/>
</dbReference>
<feature type="repeat" description="RCC1" evidence="2">
    <location>
        <begin position="1015"/>
        <end position="1074"/>
    </location>
</feature>
<proteinExistence type="predicted"/>
<dbReference type="OrthoDB" id="16281at2759"/>
<protein>
    <submittedName>
        <fullName evidence="4">CLUMA_CG001855, isoform A</fullName>
    </submittedName>
</protein>
<feature type="repeat" description="RCC1" evidence="2">
    <location>
        <begin position="1382"/>
        <end position="1432"/>
    </location>
</feature>
<feature type="region of interest" description="Disordered" evidence="3">
    <location>
        <begin position="479"/>
        <end position="504"/>
    </location>
</feature>
<dbReference type="Pfam" id="PF00415">
    <property type="entry name" value="RCC1"/>
    <property type="match status" value="4"/>
</dbReference>
<sequence>MKEKEILRLKPLITNVDIKVAAATDVSNDKRSQIICIVTEKDQIILRYVTETAEIILKKVDWFQENEKIIQDVAFDPSSVWLLVLCLDNTLHIVPALSICDKSISFKCNFASNEITSFIVPFIGPHECPNSQKCPNHVIDASQDILKRNGVRRVFINRFQREAEGKKEQFSTTAMEASTGSSESTMSSCPFPTAVIWGKTHLDENRAIIGYSDGCVVVVLLANNCPFIGNTIIEKSCIERFVMCKDSGMDTVTLMINTVTKEQYKILLEQKSTSYTFPSDTKNFDERRFQQRECESDWEAVSASGSSVDLQDSKESNESEATTSAASDLKSRLLSLRDLGARKIGNLKLKLAESRIKAAREKDKKNDQSQFSMLNSASIAPELLTTPSGPFFIVQKPNNKNLMSAFHPYSDTLSIHNIEIMMIPSSLYKLPAHTKNVLLTETVLYVHQNNSSTSVTMTESTPVISGSASSSCITTVGQSNSTTDLGTSATNSSQESDKLNKNESGDNFENVISVISCALTTTKIGDDCEFNERSILGSFKFPSHERVLNVFQMSSVVNSVNNEAGNAGDETHDQVEIKSTYSKYLNYQSKIKISNKFDDTDRKVLRNVFPRVIFDKCLIVTTHGVYCIEMKEKPHVTFLNLAASSSWGLCDDFCKTFNLNMTECVEFSGDIMLKKKKIEQALLIYNIARIPPIKTALKLAMFNETSALRQITAMALKISFILESKHPMSSLIEDLLKNVEERHEKCDVIVKCLRDKHSKKHENFGKIISDFSYSSNENNFEVQMSNSAQFHLSNLLFLTLCERSVKDKNLMPLWNFIVTNTKYHTSLSSIILSQSGLYSTAVLLAMHRGACLDVFSCLVSTADHVLDISNEMNVFMYNLSDGIFMETIIYLQNFGLDYFEVIRTNLDKFDETLLERLMNQLNPFDPIYRPILFKVKNQNIIKEVENKFLDFCKTLIETFILVLIKLQRLKCHKDNFLNSLNMFRVTSEERQNYVKLANFSPLSAGFSHSGCIVDNAVYLWGRNDVNCAMNRSVLQSDSSENDVLPTRVDFFKDVNLDVLSVHCGRSHTLFLTNNGLYSMGLNQLGQLGIDRNMNVALQPMLIKTLDNKTITQICAGQHHNAVVADGVLYTWGWNIYGQLGHGDIKNVREPKVVEFFKSMKIKQVALGQAHTIVLAYDKIDDINTSLYVFGSNHYGQLGIGFGCDDGDSKKNFTISSVPLKIRFEENIRLIHTQYFVNFAVTDSNKLKTWGLSPPELRIINQTKKRAKANQKLKESMQQDVKEETSTTYENSTNEVGENEVTTTAANIPEIKIDECANDDQQASTSSATTANGVEAVEDGIATSMEEYVGHLFPSEIDTYELDGEILHISSGIYHYALITSNSTLFMWGKNIERQLGRENVKPDISTPTRHLSLDDVKYVECGADFTLVVTAGNELKSFGNNNNGQCGVENIVDNKQTGVGKLIRFKSSKRVFRIPESTMYLHSPVTVKVPPSAQSPIINFSCNQPICYLKNLPKFKKSSIIESNLTKSLRKENIHSLDDNILNNNRNSFSSISSIASTASSSSKSSNDSSSEENDQQLMRSNDFVHYCLFLFQGLYETSHFYDKNMDKIVGSEYKIRGLMLNYNYIEAFKMALTNDGTNGAMSIKIFEYFTTDSNIIPMHTDDIKYFIYDVFIHFIHNHYDVGELEKYFLYNLDYYFLQLAFILYFCGTNNNSQPNGLEKQLFEKFKHLYNNYENFAYFDSNEIEAIFKSISTSFHCSLCQNILKYSENIN</sequence>
<evidence type="ECO:0000313" key="5">
    <source>
        <dbReference type="Proteomes" id="UP000183832"/>
    </source>
</evidence>
<feature type="compositionally biased region" description="Basic and acidic residues" evidence="3">
    <location>
        <begin position="495"/>
        <end position="504"/>
    </location>
</feature>
<dbReference type="PROSITE" id="PS50012">
    <property type="entry name" value="RCC1_3"/>
    <property type="match status" value="4"/>
</dbReference>
<dbReference type="SUPFAM" id="SSF50985">
    <property type="entry name" value="RCC1/BLIP-II"/>
    <property type="match status" value="2"/>
</dbReference>
<feature type="repeat" description="RCC1" evidence="2">
    <location>
        <begin position="1126"/>
        <end position="1177"/>
    </location>
</feature>
<evidence type="ECO:0000313" key="4">
    <source>
        <dbReference type="EMBL" id="CRK88070.1"/>
    </source>
</evidence>
<keyword evidence="5" id="KW-1185">Reference proteome</keyword>
<keyword evidence="1" id="KW-0677">Repeat</keyword>
<name>A0A1J1HNM2_9DIPT</name>
<evidence type="ECO:0000256" key="3">
    <source>
        <dbReference type="SAM" id="MobiDB-lite"/>
    </source>
</evidence>
<feature type="compositionally biased region" description="Polar residues" evidence="3">
    <location>
        <begin position="479"/>
        <end position="494"/>
    </location>
</feature>
<reference evidence="4 5" key="1">
    <citation type="submission" date="2015-04" db="EMBL/GenBank/DDBJ databases">
        <authorList>
            <person name="Syromyatnikov M.Y."/>
            <person name="Popov V.N."/>
        </authorList>
    </citation>
    <scope>NUCLEOTIDE SEQUENCE [LARGE SCALE GENOMIC DNA]</scope>
</reference>
<dbReference type="PANTHER" id="PTHR22870:SF466">
    <property type="entry name" value="ANKYRIN REPEAT-CONTAINING PROTEIN"/>
    <property type="match status" value="1"/>
</dbReference>
<feature type="compositionally biased region" description="Low complexity" evidence="3">
    <location>
        <begin position="1285"/>
        <end position="1296"/>
    </location>
</feature>
<feature type="region of interest" description="Disordered" evidence="3">
    <location>
        <begin position="297"/>
        <end position="324"/>
    </location>
</feature>
<feature type="compositionally biased region" description="Basic and acidic residues" evidence="3">
    <location>
        <begin position="1272"/>
        <end position="1284"/>
    </location>
</feature>
<dbReference type="InterPro" id="IPR000408">
    <property type="entry name" value="Reg_chr_condens"/>
</dbReference>
<feature type="region of interest" description="Disordered" evidence="3">
    <location>
        <begin position="1272"/>
        <end position="1296"/>
    </location>
</feature>
<organism evidence="4 5">
    <name type="scientific">Clunio marinus</name>
    <dbReference type="NCBI Taxonomy" id="568069"/>
    <lineage>
        <taxon>Eukaryota</taxon>
        <taxon>Metazoa</taxon>
        <taxon>Ecdysozoa</taxon>
        <taxon>Arthropoda</taxon>
        <taxon>Hexapoda</taxon>
        <taxon>Insecta</taxon>
        <taxon>Pterygota</taxon>
        <taxon>Neoptera</taxon>
        <taxon>Endopterygota</taxon>
        <taxon>Diptera</taxon>
        <taxon>Nematocera</taxon>
        <taxon>Chironomoidea</taxon>
        <taxon>Chironomidae</taxon>
        <taxon>Clunio</taxon>
    </lineage>
</organism>
<gene>
    <name evidence="4" type="ORF">CLUMA_CG001855</name>
</gene>
<dbReference type="InterPro" id="IPR009091">
    <property type="entry name" value="RCC1/BLIP-II"/>
</dbReference>
<feature type="repeat" description="RCC1" evidence="2">
    <location>
        <begin position="1074"/>
        <end position="1126"/>
    </location>
</feature>
<accession>A0A1J1HNM2</accession>